<dbReference type="AlphaFoldDB" id="A0A7W7RIM7"/>
<protein>
    <submittedName>
        <fullName evidence="3">Uncharacterized protein</fullName>
    </submittedName>
</protein>
<keyword evidence="4" id="KW-1185">Reference proteome</keyword>
<organism evidence="3 4">
    <name type="scientific">Lipingzhangella halophila</name>
    <dbReference type="NCBI Taxonomy" id="1783352"/>
    <lineage>
        <taxon>Bacteria</taxon>
        <taxon>Bacillati</taxon>
        <taxon>Actinomycetota</taxon>
        <taxon>Actinomycetes</taxon>
        <taxon>Streptosporangiales</taxon>
        <taxon>Nocardiopsidaceae</taxon>
        <taxon>Lipingzhangella</taxon>
    </lineage>
</organism>
<sequence length="166" mass="16587">MRLTVMPAFPLGSLPRALVGAVLVVVAAGCGSSSEDSASSDPAPATPGSESPEPESPSPTNDGNGAPEGEEEATLENGTTDDVNGLRLGVSVYDGEGRVEVSQNPGDDSGPDVTSQQVSGEPGHSETLDNGYTVTIVDVADPPYDPGDGDQGPPGGSVTVRVEAPD</sequence>
<feature type="compositionally biased region" description="Low complexity" evidence="1">
    <location>
        <begin position="31"/>
        <end position="51"/>
    </location>
</feature>
<comment type="caution">
    <text evidence="3">The sequence shown here is derived from an EMBL/GenBank/DDBJ whole genome shotgun (WGS) entry which is preliminary data.</text>
</comment>
<evidence type="ECO:0000313" key="4">
    <source>
        <dbReference type="Proteomes" id="UP000523007"/>
    </source>
</evidence>
<reference evidence="3 4" key="1">
    <citation type="submission" date="2020-08" db="EMBL/GenBank/DDBJ databases">
        <title>Sequencing the genomes of 1000 actinobacteria strains.</title>
        <authorList>
            <person name="Klenk H.-P."/>
        </authorList>
    </citation>
    <scope>NUCLEOTIDE SEQUENCE [LARGE SCALE GENOMIC DNA]</scope>
    <source>
        <strain evidence="3 4">DSM 102030</strain>
    </source>
</reference>
<evidence type="ECO:0000256" key="1">
    <source>
        <dbReference type="SAM" id="MobiDB-lite"/>
    </source>
</evidence>
<feature type="signal peptide" evidence="2">
    <location>
        <begin position="1"/>
        <end position="27"/>
    </location>
</feature>
<dbReference type="EMBL" id="JACHJT010000001">
    <property type="protein sequence ID" value="MBB4932141.1"/>
    <property type="molecule type" value="Genomic_DNA"/>
</dbReference>
<feature type="compositionally biased region" description="Polar residues" evidence="1">
    <location>
        <begin position="101"/>
        <end position="119"/>
    </location>
</feature>
<keyword evidence="2" id="KW-0732">Signal</keyword>
<name>A0A7W7RIM7_9ACTN</name>
<evidence type="ECO:0000313" key="3">
    <source>
        <dbReference type="EMBL" id="MBB4932141.1"/>
    </source>
</evidence>
<gene>
    <name evidence="3" type="ORF">F4561_002961</name>
</gene>
<evidence type="ECO:0000256" key="2">
    <source>
        <dbReference type="SAM" id="SignalP"/>
    </source>
</evidence>
<feature type="chain" id="PRO_5038779720" evidence="2">
    <location>
        <begin position="28"/>
        <end position="166"/>
    </location>
</feature>
<dbReference type="Proteomes" id="UP000523007">
    <property type="component" value="Unassembled WGS sequence"/>
</dbReference>
<proteinExistence type="predicted"/>
<dbReference type="PROSITE" id="PS51257">
    <property type="entry name" value="PROKAR_LIPOPROTEIN"/>
    <property type="match status" value="1"/>
</dbReference>
<feature type="region of interest" description="Disordered" evidence="1">
    <location>
        <begin position="31"/>
        <end position="166"/>
    </location>
</feature>
<accession>A0A7W7RIM7</accession>